<accession>A0A9D1FF83</accession>
<protein>
    <submittedName>
        <fullName evidence="2">Uncharacterized protein</fullName>
    </submittedName>
</protein>
<name>A0A9D1FF83_9FIRM</name>
<comment type="caution">
    <text evidence="2">The sequence shown here is derived from an EMBL/GenBank/DDBJ whole genome shotgun (WGS) entry which is preliminary data.</text>
</comment>
<feature type="non-terminal residue" evidence="2">
    <location>
        <position position="217"/>
    </location>
</feature>
<evidence type="ECO:0000313" key="3">
    <source>
        <dbReference type="Proteomes" id="UP000824001"/>
    </source>
</evidence>
<keyword evidence="1" id="KW-0472">Membrane</keyword>
<keyword evidence="1" id="KW-0812">Transmembrane</keyword>
<feature type="transmembrane region" description="Helical" evidence="1">
    <location>
        <begin position="77"/>
        <end position="95"/>
    </location>
</feature>
<reference evidence="2" key="2">
    <citation type="journal article" date="2021" name="PeerJ">
        <title>Extensive microbial diversity within the chicken gut microbiome revealed by metagenomics and culture.</title>
        <authorList>
            <person name="Gilroy R."/>
            <person name="Ravi A."/>
            <person name="Getino M."/>
            <person name="Pursley I."/>
            <person name="Horton D.L."/>
            <person name="Alikhan N.F."/>
            <person name="Baker D."/>
            <person name="Gharbi K."/>
            <person name="Hall N."/>
            <person name="Watson M."/>
            <person name="Adriaenssens E.M."/>
            <person name="Foster-Nyarko E."/>
            <person name="Jarju S."/>
            <person name="Secka A."/>
            <person name="Antonio M."/>
            <person name="Oren A."/>
            <person name="Chaudhuri R.R."/>
            <person name="La Ragione R."/>
            <person name="Hildebrand F."/>
            <person name="Pallen M.J."/>
        </authorList>
    </citation>
    <scope>NUCLEOTIDE SEQUENCE</scope>
    <source>
        <strain evidence="2">ChiHjej10B9-9673</strain>
    </source>
</reference>
<evidence type="ECO:0000313" key="2">
    <source>
        <dbReference type="EMBL" id="HIS67723.1"/>
    </source>
</evidence>
<sequence>MAENLKKLSSAGLEARLDAAWAAGDDELAAAVSAELARRSEYASPDAGSALAEFYGVYAGEPLTSSKRVRRMKKRKWLAAVAALFVLLLAGTLLSPQRVLATGVQESGNSIKVFVGTRSDMFGWLYDFYQRAQINGFYRDDPEGSYPALVTFDGFYDPDRVWEILAGMDSIDKIYAWTPGETGRAIISLQPGQSIEEAAERAYRLTGERGIFAAEVT</sequence>
<reference evidence="2" key="1">
    <citation type="submission" date="2020-10" db="EMBL/GenBank/DDBJ databases">
        <authorList>
            <person name="Gilroy R."/>
        </authorList>
    </citation>
    <scope>NUCLEOTIDE SEQUENCE</scope>
    <source>
        <strain evidence="2">ChiHjej10B9-9673</strain>
    </source>
</reference>
<gene>
    <name evidence="2" type="ORF">IAC18_09175</name>
</gene>
<evidence type="ECO:0000256" key="1">
    <source>
        <dbReference type="SAM" id="Phobius"/>
    </source>
</evidence>
<dbReference type="EMBL" id="DVJK01000265">
    <property type="protein sequence ID" value="HIS67723.1"/>
    <property type="molecule type" value="Genomic_DNA"/>
</dbReference>
<proteinExistence type="predicted"/>
<keyword evidence="1" id="KW-1133">Transmembrane helix</keyword>
<dbReference type="AlphaFoldDB" id="A0A9D1FF83"/>
<dbReference type="Proteomes" id="UP000824001">
    <property type="component" value="Unassembled WGS sequence"/>
</dbReference>
<organism evidence="2 3">
    <name type="scientific">Candidatus Scatomorpha merdipullorum</name>
    <dbReference type="NCBI Taxonomy" id="2840927"/>
    <lineage>
        <taxon>Bacteria</taxon>
        <taxon>Bacillati</taxon>
        <taxon>Bacillota</taxon>
        <taxon>Clostridia</taxon>
        <taxon>Eubacteriales</taxon>
        <taxon>Candidatus Scatomorpha</taxon>
    </lineage>
</organism>